<evidence type="ECO:0000313" key="2">
    <source>
        <dbReference type="Proteomes" id="UP000003781"/>
    </source>
</evidence>
<protein>
    <submittedName>
        <fullName evidence="1">Uncharacterized protein</fullName>
    </submittedName>
</protein>
<dbReference type="AlphaFoldDB" id="A3IJA2"/>
<organism evidence="1 2">
    <name type="scientific">Crocosphaera chwakensis CCY0110</name>
    <dbReference type="NCBI Taxonomy" id="391612"/>
    <lineage>
        <taxon>Bacteria</taxon>
        <taxon>Bacillati</taxon>
        <taxon>Cyanobacteriota</taxon>
        <taxon>Cyanophyceae</taxon>
        <taxon>Oscillatoriophycideae</taxon>
        <taxon>Chroococcales</taxon>
        <taxon>Aphanothecaceae</taxon>
        <taxon>Crocosphaera</taxon>
        <taxon>Crocosphaera chwakensis</taxon>
    </lineage>
</organism>
<dbReference type="Proteomes" id="UP000003781">
    <property type="component" value="Unassembled WGS sequence"/>
</dbReference>
<sequence length="28" mass="3116">MQRFTASFEGITSIGGVFPLLHPNSFFN</sequence>
<gene>
    <name evidence="1" type="ORF">CY0110_18852</name>
</gene>
<dbReference type="EMBL" id="AAXW01000002">
    <property type="protein sequence ID" value="EAZ93884.1"/>
    <property type="molecule type" value="Genomic_DNA"/>
</dbReference>
<name>A3IJA2_9CHRO</name>
<evidence type="ECO:0000313" key="1">
    <source>
        <dbReference type="EMBL" id="EAZ93884.1"/>
    </source>
</evidence>
<proteinExistence type="predicted"/>
<accession>A3IJA2</accession>
<comment type="caution">
    <text evidence="1">The sequence shown here is derived from an EMBL/GenBank/DDBJ whole genome shotgun (WGS) entry which is preliminary data.</text>
</comment>
<keyword evidence="2" id="KW-1185">Reference proteome</keyword>
<reference evidence="1 2" key="1">
    <citation type="submission" date="2007-03" db="EMBL/GenBank/DDBJ databases">
        <authorList>
            <person name="Stal L."/>
            <person name="Ferriera S."/>
            <person name="Johnson J."/>
            <person name="Kravitz S."/>
            <person name="Beeson K."/>
            <person name="Sutton G."/>
            <person name="Rogers Y.-H."/>
            <person name="Friedman R."/>
            <person name="Frazier M."/>
            <person name="Venter J.C."/>
        </authorList>
    </citation>
    <scope>NUCLEOTIDE SEQUENCE [LARGE SCALE GENOMIC DNA]</scope>
    <source>
        <strain evidence="1 2">CCY0110</strain>
    </source>
</reference>